<organism evidence="3 4">
    <name type="scientific">Streptomonospora mangrovi</name>
    <dbReference type="NCBI Taxonomy" id="2883123"/>
    <lineage>
        <taxon>Bacteria</taxon>
        <taxon>Bacillati</taxon>
        <taxon>Actinomycetota</taxon>
        <taxon>Actinomycetes</taxon>
        <taxon>Streptosporangiales</taxon>
        <taxon>Nocardiopsidaceae</taxon>
        <taxon>Streptomonospora</taxon>
    </lineage>
</organism>
<proteinExistence type="predicted"/>
<feature type="domain" description="Metanogen output" evidence="2">
    <location>
        <begin position="19"/>
        <end position="152"/>
    </location>
</feature>
<sequence>MRVANAAVPLTSDVFLRRFVTELTASLEEVIGREEATGYIGLAGQRLGDALGDLYTRELDLAVLDREQLAEVLVDLYRRIRGEVYVISADDDRIVLGNRSCPFGGQVRGNEAMCMLTSSVFGTMTARHLGYAKVDLSETIAARHPRCRIVIHLRPGAAADGAPGNEYYDRVDPPHPDPATRGAAPGADADRPC</sequence>
<dbReference type="EMBL" id="JAJAQC010000023">
    <property type="protein sequence ID" value="MDA0565529.1"/>
    <property type="molecule type" value="Genomic_DNA"/>
</dbReference>
<comment type="caution">
    <text evidence="3">The sequence shown here is derived from an EMBL/GenBank/DDBJ whole genome shotgun (WGS) entry which is preliminary data.</text>
</comment>
<dbReference type="AlphaFoldDB" id="A0A9X3SHP2"/>
<dbReference type="InterPro" id="IPR041359">
    <property type="entry name" value="MetOD1"/>
</dbReference>
<dbReference type="Pfam" id="PF18546">
    <property type="entry name" value="MetOD1"/>
    <property type="match status" value="1"/>
</dbReference>
<evidence type="ECO:0000259" key="2">
    <source>
        <dbReference type="Pfam" id="PF18546"/>
    </source>
</evidence>
<evidence type="ECO:0000256" key="1">
    <source>
        <dbReference type="SAM" id="MobiDB-lite"/>
    </source>
</evidence>
<name>A0A9X3SHP2_9ACTN</name>
<evidence type="ECO:0000313" key="3">
    <source>
        <dbReference type="EMBL" id="MDA0565529.1"/>
    </source>
</evidence>
<gene>
    <name evidence="3" type="ORF">LG943_14560</name>
</gene>
<dbReference type="RefSeq" id="WP_270072802.1">
    <property type="nucleotide sequence ID" value="NZ_JAJAQC010000023.1"/>
</dbReference>
<protein>
    <submittedName>
        <fullName evidence="3">Methanogen output domain 1-containing protein</fullName>
    </submittedName>
</protein>
<feature type="region of interest" description="Disordered" evidence="1">
    <location>
        <begin position="160"/>
        <end position="193"/>
    </location>
</feature>
<accession>A0A9X3SHP2</accession>
<evidence type="ECO:0000313" key="4">
    <source>
        <dbReference type="Proteomes" id="UP001140076"/>
    </source>
</evidence>
<dbReference type="Proteomes" id="UP001140076">
    <property type="component" value="Unassembled WGS sequence"/>
</dbReference>
<keyword evidence="4" id="KW-1185">Reference proteome</keyword>
<reference evidence="3" key="1">
    <citation type="submission" date="2021-10" db="EMBL/GenBank/DDBJ databases">
        <title>Streptomonospora sp. nov., isolated from mangrove soil.</title>
        <authorList>
            <person name="Chen X."/>
            <person name="Ge X."/>
            <person name="Liu W."/>
        </authorList>
    </citation>
    <scope>NUCLEOTIDE SEQUENCE</scope>
    <source>
        <strain evidence="3">S1-112</strain>
    </source>
</reference>